<feature type="region of interest" description="Disordered" evidence="4">
    <location>
        <begin position="1"/>
        <end position="124"/>
    </location>
</feature>
<evidence type="ECO:0000256" key="3">
    <source>
        <dbReference type="ARBA" id="ARBA00023288"/>
    </source>
</evidence>
<protein>
    <submittedName>
        <fullName evidence="5">LAQU0S02e10660g1_1</fullName>
    </submittedName>
</protein>
<proteinExistence type="predicted"/>
<sequence>MGLCASKEDRSQGREARASTQRSRPEQKAGEPARGAGKSQAPRLHKKSGAGKALSNSGETDKDVSAKRAAGKAAAERFEKSQKQLSKGELGKKLAEERAKTHQTHLKETAETRQSEKDQLPVYD</sequence>
<feature type="compositionally biased region" description="Basic and acidic residues" evidence="4">
    <location>
        <begin position="89"/>
        <end position="124"/>
    </location>
</feature>
<name>A0A0P1KP63_9SACH</name>
<evidence type="ECO:0000256" key="4">
    <source>
        <dbReference type="SAM" id="MobiDB-lite"/>
    </source>
</evidence>
<dbReference type="EMBL" id="LN890542">
    <property type="protein sequence ID" value="CUS21304.1"/>
    <property type="molecule type" value="Genomic_DNA"/>
</dbReference>
<evidence type="ECO:0000313" key="5">
    <source>
        <dbReference type="EMBL" id="CUS21304.1"/>
    </source>
</evidence>
<organism evidence="5 6">
    <name type="scientific">Lachancea quebecensis</name>
    <dbReference type="NCBI Taxonomy" id="1654605"/>
    <lineage>
        <taxon>Eukaryota</taxon>
        <taxon>Fungi</taxon>
        <taxon>Dikarya</taxon>
        <taxon>Ascomycota</taxon>
        <taxon>Saccharomycotina</taxon>
        <taxon>Saccharomycetes</taxon>
        <taxon>Saccharomycetales</taxon>
        <taxon>Saccharomycetaceae</taxon>
        <taxon>Lachancea</taxon>
    </lineage>
</organism>
<dbReference type="Pfam" id="PF15811">
    <property type="entry name" value="SVIP"/>
    <property type="match status" value="1"/>
</dbReference>
<keyword evidence="3" id="KW-0449">Lipoprotein</keyword>
<dbReference type="AlphaFoldDB" id="A0A0P1KP63"/>
<dbReference type="Proteomes" id="UP000236544">
    <property type="component" value="Unassembled WGS sequence"/>
</dbReference>
<keyword evidence="1" id="KW-0519">Myristate</keyword>
<accession>A0A0P1KP63</accession>
<evidence type="ECO:0000313" key="6">
    <source>
        <dbReference type="Proteomes" id="UP000236544"/>
    </source>
</evidence>
<feature type="compositionally biased region" description="Basic and acidic residues" evidence="4">
    <location>
        <begin position="1"/>
        <end position="31"/>
    </location>
</feature>
<reference evidence="6" key="1">
    <citation type="submission" date="2015-10" db="EMBL/GenBank/DDBJ databases">
        <authorList>
            <person name="Devillers H."/>
        </authorList>
    </citation>
    <scope>NUCLEOTIDE SEQUENCE [LARGE SCALE GENOMIC DNA]</scope>
</reference>
<gene>
    <name evidence="5" type="ORF">LAQU0_S02e10660g</name>
</gene>
<dbReference type="OrthoDB" id="4036141at2759"/>
<keyword evidence="2" id="KW-0564">Palmitate</keyword>
<evidence type="ECO:0000256" key="1">
    <source>
        <dbReference type="ARBA" id="ARBA00022707"/>
    </source>
</evidence>
<keyword evidence="6" id="KW-1185">Reference proteome</keyword>
<evidence type="ECO:0000256" key="2">
    <source>
        <dbReference type="ARBA" id="ARBA00023139"/>
    </source>
</evidence>
<dbReference type="InterPro" id="IPR031632">
    <property type="entry name" value="SVIP"/>
</dbReference>